<feature type="non-terminal residue" evidence="1">
    <location>
        <position position="1"/>
    </location>
</feature>
<keyword evidence="2" id="KW-1185">Reference proteome</keyword>
<evidence type="ECO:0000313" key="2">
    <source>
        <dbReference type="Proteomes" id="UP001283361"/>
    </source>
</evidence>
<dbReference type="Proteomes" id="UP001283361">
    <property type="component" value="Unassembled WGS sequence"/>
</dbReference>
<dbReference type="AlphaFoldDB" id="A0AAE1AHX7"/>
<gene>
    <name evidence="1" type="ORF">RRG08_003344</name>
</gene>
<name>A0AAE1AHX7_9GAST</name>
<protein>
    <submittedName>
        <fullName evidence="1">Uncharacterized protein</fullName>
    </submittedName>
</protein>
<reference evidence="1" key="1">
    <citation type="journal article" date="2023" name="G3 (Bethesda)">
        <title>A reference genome for the long-term kleptoplast-retaining sea slug Elysia crispata morphotype clarki.</title>
        <authorList>
            <person name="Eastman K.E."/>
            <person name="Pendleton A.L."/>
            <person name="Shaikh M.A."/>
            <person name="Suttiyut T."/>
            <person name="Ogas R."/>
            <person name="Tomko P."/>
            <person name="Gavelis G."/>
            <person name="Widhalm J.R."/>
            <person name="Wisecaver J.H."/>
        </authorList>
    </citation>
    <scope>NUCLEOTIDE SEQUENCE</scope>
    <source>
        <strain evidence="1">ECLA1</strain>
    </source>
</reference>
<dbReference type="EMBL" id="JAWDGP010001815">
    <property type="protein sequence ID" value="KAK3787972.1"/>
    <property type="molecule type" value="Genomic_DNA"/>
</dbReference>
<organism evidence="1 2">
    <name type="scientific">Elysia crispata</name>
    <name type="common">lettuce slug</name>
    <dbReference type="NCBI Taxonomy" id="231223"/>
    <lineage>
        <taxon>Eukaryota</taxon>
        <taxon>Metazoa</taxon>
        <taxon>Spiralia</taxon>
        <taxon>Lophotrochozoa</taxon>
        <taxon>Mollusca</taxon>
        <taxon>Gastropoda</taxon>
        <taxon>Heterobranchia</taxon>
        <taxon>Euthyneura</taxon>
        <taxon>Panpulmonata</taxon>
        <taxon>Sacoglossa</taxon>
        <taxon>Placobranchoidea</taxon>
        <taxon>Plakobranchidae</taxon>
        <taxon>Elysia</taxon>
    </lineage>
</organism>
<sequence length="160" mass="17318">GSPSLLDDFGFQVLPVRLVSMTVVSVWPMALAELSADSLKARKSLVARGLPISFSTCVVGLVGHCLGVDLRTSGAHADLSMFLMCQRRSLGVTEYIGFIMPTSCCITRALSPRQEYQKYGTSMYFGGALRTGSGPSCVTYRRISSSDTVCSLRRDVSSWC</sequence>
<evidence type="ECO:0000313" key="1">
    <source>
        <dbReference type="EMBL" id="KAK3787972.1"/>
    </source>
</evidence>
<proteinExistence type="predicted"/>
<accession>A0AAE1AHX7</accession>
<comment type="caution">
    <text evidence="1">The sequence shown here is derived from an EMBL/GenBank/DDBJ whole genome shotgun (WGS) entry which is preliminary data.</text>
</comment>